<keyword evidence="2" id="KW-1185">Reference proteome</keyword>
<dbReference type="AlphaFoldDB" id="A0A2A2TAU8"/>
<proteinExistence type="predicted"/>
<protein>
    <submittedName>
        <fullName evidence="1">Uncharacterized protein</fullName>
    </submittedName>
</protein>
<dbReference type="EMBL" id="NTFS01000541">
    <property type="protein sequence ID" value="PAX49076.1"/>
    <property type="molecule type" value="Genomic_DNA"/>
</dbReference>
<gene>
    <name evidence="1" type="ORF">CK510_27975</name>
</gene>
<name>A0A2A2TAU8_9CYAN</name>
<evidence type="ECO:0000313" key="2">
    <source>
        <dbReference type="Proteomes" id="UP000218238"/>
    </source>
</evidence>
<sequence>MVYQGRLKSDTSLTLEERTSSLQDSYSIAEVIPNDRDSVIAVARTSESSTTHSLIVPSARFSPFFTPDDFKICNSVTESIIESNIAASGKFEAIEVETEEKTGSCVSLNLDILKCFESVKLQYEELGIIFSNCIAIEPSNPAFPTNEGSIVLMGAPKSGFLEAAFLNPINTAKVLITSSQRLIMSAYNRDRQLIVQNILPGANLANTDSVVPPNALLSVKAQDIYSISLCAFDGQFTIDEFSFCF</sequence>
<dbReference type="RefSeq" id="WP_095724759.1">
    <property type="nucleotide sequence ID" value="NZ_NTFS01000541.1"/>
</dbReference>
<dbReference type="Proteomes" id="UP000218238">
    <property type="component" value="Unassembled WGS sequence"/>
</dbReference>
<organism evidence="1 2">
    <name type="scientific">Brunnivagina elsteri CCALA 953</name>
    <dbReference type="NCBI Taxonomy" id="987040"/>
    <lineage>
        <taxon>Bacteria</taxon>
        <taxon>Bacillati</taxon>
        <taxon>Cyanobacteriota</taxon>
        <taxon>Cyanophyceae</taxon>
        <taxon>Nostocales</taxon>
        <taxon>Calotrichaceae</taxon>
        <taxon>Brunnivagina</taxon>
    </lineage>
</organism>
<dbReference type="OrthoDB" id="510190at2"/>
<evidence type="ECO:0000313" key="1">
    <source>
        <dbReference type="EMBL" id="PAX49076.1"/>
    </source>
</evidence>
<reference evidence="1 2" key="1">
    <citation type="submission" date="2017-08" db="EMBL/GenBank/DDBJ databases">
        <title>Draft genome sequence of filamentous cyanobacterium Calothrix elsteri CCALA 953.</title>
        <authorList>
            <person name="Gagunashvili A.N."/>
            <person name="Elster J."/>
            <person name="Andresson O.S."/>
        </authorList>
    </citation>
    <scope>NUCLEOTIDE SEQUENCE [LARGE SCALE GENOMIC DNA]</scope>
    <source>
        <strain evidence="1 2">CCALA 953</strain>
    </source>
</reference>
<comment type="caution">
    <text evidence="1">The sequence shown here is derived from an EMBL/GenBank/DDBJ whole genome shotgun (WGS) entry which is preliminary data.</text>
</comment>
<accession>A0A2A2TAU8</accession>